<comment type="caution">
    <text evidence="1">The sequence shown here is derived from an EMBL/GenBank/DDBJ whole genome shotgun (WGS) entry which is preliminary data.</text>
</comment>
<name>A0ABS7G7Q1_9BACT</name>
<keyword evidence="2" id="KW-1185">Reference proteome</keyword>
<evidence type="ECO:0000313" key="2">
    <source>
        <dbReference type="Proteomes" id="UP000812961"/>
    </source>
</evidence>
<organism evidence="1 2">
    <name type="scientific">Chitinophaga rhizophila</name>
    <dbReference type="NCBI Taxonomy" id="2866212"/>
    <lineage>
        <taxon>Bacteria</taxon>
        <taxon>Pseudomonadati</taxon>
        <taxon>Bacteroidota</taxon>
        <taxon>Chitinophagia</taxon>
        <taxon>Chitinophagales</taxon>
        <taxon>Chitinophagaceae</taxon>
        <taxon>Chitinophaga</taxon>
    </lineage>
</organism>
<evidence type="ECO:0000313" key="1">
    <source>
        <dbReference type="EMBL" id="MBW8683165.1"/>
    </source>
</evidence>
<gene>
    <name evidence="1" type="ORF">K1Y79_02365</name>
</gene>
<dbReference type="EMBL" id="JAICCF010000001">
    <property type="protein sequence ID" value="MBW8683165.1"/>
    <property type="molecule type" value="Genomic_DNA"/>
</dbReference>
<dbReference type="Proteomes" id="UP000812961">
    <property type="component" value="Unassembled WGS sequence"/>
</dbReference>
<protein>
    <submittedName>
        <fullName evidence="1">Uncharacterized protein</fullName>
    </submittedName>
</protein>
<sequence length="109" mass="12116">MGDQKLLCVSMALLYSTIVNSDTGSVLRYGLDFIDLDFGLELLRLQDKKLTHTARLEFGKKISAAGKQLIINRIQRCLPVKKIPTTVILCALAYLNIYILALETCSLLA</sequence>
<accession>A0ABS7G7Q1</accession>
<dbReference type="RefSeq" id="WP_220248398.1">
    <property type="nucleotide sequence ID" value="NZ_JAICCF010000001.1"/>
</dbReference>
<reference evidence="1 2" key="1">
    <citation type="submission" date="2021-08" db="EMBL/GenBank/DDBJ databases">
        <title>The genome sequence of Chitinophaga sp. B61.</title>
        <authorList>
            <person name="Zhang X."/>
        </authorList>
    </citation>
    <scope>NUCLEOTIDE SEQUENCE [LARGE SCALE GENOMIC DNA]</scope>
    <source>
        <strain evidence="1 2">B61</strain>
    </source>
</reference>
<proteinExistence type="predicted"/>